<dbReference type="InterPro" id="IPR050556">
    <property type="entry name" value="Type_II_TA_system_RNase"/>
</dbReference>
<evidence type="ECO:0000256" key="1">
    <source>
        <dbReference type="ARBA" id="ARBA00001946"/>
    </source>
</evidence>
<evidence type="ECO:0000256" key="3">
    <source>
        <dbReference type="ARBA" id="ARBA00022722"/>
    </source>
</evidence>
<dbReference type="OrthoDB" id="9800524at2"/>
<keyword evidence="3" id="KW-0540">Nuclease</keyword>
<accession>A0A368Z9T6</accession>
<keyword evidence="2" id="KW-1277">Toxin-antitoxin system</keyword>
<protein>
    <recommendedName>
        <fullName evidence="8">PIN domain-containing protein</fullName>
    </recommendedName>
</protein>
<dbReference type="SUPFAM" id="SSF88723">
    <property type="entry name" value="PIN domain-like"/>
    <property type="match status" value="1"/>
</dbReference>
<dbReference type="GO" id="GO:0016787">
    <property type="term" value="F:hydrolase activity"/>
    <property type="evidence" value="ECO:0007669"/>
    <property type="project" value="UniProtKB-KW"/>
</dbReference>
<keyword evidence="5" id="KW-0378">Hydrolase</keyword>
<dbReference type="RefSeq" id="WP_114348286.1">
    <property type="nucleotide sequence ID" value="NZ_QPJL01000003.1"/>
</dbReference>
<reference evidence="9 10" key="1">
    <citation type="submission" date="2018-07" db="EMBL/GenBank/DDBJ databases">
        <title>Genomic Encyclopedia of Type Strains, Phase III (KMG-III): the genomes of soil and plant-associated and newly described type strains.</title>
        <authorList>
            <person name="Whitman W."/>
        </authorList>
    </citation>
    <scope>NUCLEOTIDE SEQUENCE [LARGE SCALE GENOMIC DNA]</scope>
    <source>
        <strain evidence="9 10">CECT 8525</strain>
    </source>
</reference>
<dbReference type="InterPro" id="IPR002716">
    <property type="entry name" value="PIN_dom"/>
</dbReference>
<evidence type="ECO:0000256" key="5">
    <source>
        <dbReference type="ARBA" id="ARBA00022801"/>
    </source>
</evidence>
<dbReference type="InterPro" id="IPR029060">
    <property type="entry name" value="PIN-like_dom_sf"/>
</dbReference>
<sequence length="135" mass="15098">MTPVLVDANVLIDVATNDPVWGDWSAEALMRAGQGARLVINPLIYAELSVAHARVETLEALLPEDVFHREPLPWPAAFLAGKAYLAYRRRGGERRSPLPDFYIGAHAAIRGYRLLSRDRGRYATYFPKLQIIAPD</sequence>
<keyword evidence="10" id="KW-1185">Reference proteome</keyword>
<keyword evidence="6" id="KW-0460">Magnesium</keyword>
<evidence type="ECO:0000259" key="8">
    <source>
        <dbReference type="Pfam" id="PF01850"/>
    </source>
</evidence>
<name>A0A368Z9T6_9RHOB</name>
<dbReference type="PANTHER" id="PTHR33653:SF1">
    <property type="entry name" value="RIBONUCLEASE VAPC2"/>
    <property type="match status" value="1"/>
</dbReference>
<evidence type="ECO:0000313" key="9">
    <source>
        <dbReference type="EMBL" id="RCW87224.1"/>
    </source>
</evidence>
<dbReference type="GO" id="GO:0046872">
    <property type="term" value="F:metal ion binding"/>
    <property type="evidence" value="ECO:0007669"/>
    <property type="project" value="UniProtKB-KW"/>
</dbReference>
<evidence type="ECO:0000256" key="7">
    <source>
        <dbReference type="ARBA" id="ARBA00038093"/>
    </source>
</evidence>
<dbReference type="Proteomes" id="UP000253345">
    <property type="component" value="Unassembled WGS sequence"/>
</dbReference>
<dbReference type="PANTHER" id="PTHR33653">
    <property type="entry name" value="RIBONUCLEASE VAPC2"/>
    <property type="match status" value="1"/>
</dbReference>
<gene>
    <name evidence="9" type="ORF">DFP89_103228</name>
</gene>
<dbReference type="AlphaFoldDB" id="A0A368Z9T6"/>
<comment type="caution">
    <text evidence="9">The sequence shown here is derived from an EMBL/GenBank/DDBJ whole genome shotgun (WGS) entry which is preliminary data.</text>
</comment>
<dbReference type="Gene3D" id="3.40.50.1010">
    <property type="entry name" value="5'-nuclease"/>
    <property type="match status" value="1"/>
</dbReference>
<dbReference type="Pfam" id="PF01850">
    <property type="entry name" value="PIN"/>
    <property type="match status" value="1"/>
</dbReference>
<keyword evidence="4" id="KW-0479">Metal-binding</keyword>
<evidence type="ECO:0000256" key="4">
    <source>
        <dbReference type="ARBA" id="ARBA00022723"/>
    </source>
</evidence>
<evidence type="ECO:0000256" key="6">
    <source>
        <dbReference type="ARBA" id="ARBA00022842"/>
    </source>
</evidence>
<dbReference type="EMBL" id="QPJL01000003">
    <property type="protein sequence ID" value="RCW87224.1"/>
    <property type="molecule type" value="Genomic_DNA"/>
</dbReference>
<dbReference type="GO" id="GO:0004518">
    <property type="term" value="F:nuclease activity"/>
    <property type="evidence" value="ECO:0007669"/>
    <property type="project" value="UniProtKB-KW"/>
</dbReference>
<evidence type="ECO:0000256" key="2">
    <source>
        <dbReference type="ARBA" id="ARBA00022649"/>
    </source>
</evidence>
<comment type="cofactor">
    <cofactor evidence="1">
        <name>Mg(2+)</name>
        <dbReference type="ChEBI" id="CHEBI:18420"/>
    </cofactor>
</comment>
<proteinExistence type="inferred from homology"/>
<organism evidence="9 10">
    <name type="scientific">Paracoccus lutimaris</name>
    <dbReference type="NCBI Taxonomy" id="1490030"/>
    <lineage>
        <taxon>Bacteria</taxon>
        <taxon>Pseudomonadati</taxon>
        <taxon>Pseudomonadota</taxon>
        <taxon>Alphaproteobacteria</taxon>
        <taxon>Rhodobacterales</taxon>
        <taxon>Paracoccaceae</taxon>
        <taxon>Paracoccus</taxon>
    </lineage>
</organism>
<comment type="similarity">
    <text evidence="7">Belongs to the PINc/VapC protein family.</text>
</comment>
<evidence type="ECO:0000313" key="10">
    <source>
        <dbReference type="Proteomes" id="UP000253345"/>
    </source>
</evidence>
<dbReference type="CDD" id="cd09854">
    <property type="entry name" value="PIN_VapC-like"/>
    <property type="match status" value="1"/>
</dbReference>
<feature type="domain" description="PIN" evidence="8">
    <location>
        <begin position="4"/>
        <end position="120"/>
    </location>
</feature>